<sequence>MDGAVRNSIQSQKGMNGQYLKTFVFCCSVAQSYPTLCNLTSDGSNRGATVSHHPSVDIPHIHPKPTPRPDPVHDNEETHGAVLKTRSEDKSEHSVPGPRAEQLSKMLFSTKQHWNPRGQNHRRGKELNPPKTDDVEAFRNQRGTLSRIPFAT</sequence>
<evidence type="ECO:0000256" key="6">
    <source>
        <dbReference type="ARBA" id="ARBA00023274"/>
    </source>
</evidence>
<comment type="caution">
    <text evidence="9">The sequence shown here is derived from an EMBL/GenBank/DDBJ whole genome shotgun (WGS) entry which is preliminary data.</text>
</comment>
<dbReference type="PANTHER" id="PTHR13450">
    <property type="entry name" value="MITOCHONDRIAL 39S RIBOSOMAL PROTEIN L42"/>
    <property type="match status" value="1"/>
</dbReference>
<evidence type="ECO:0000256" key="8">
    <source>
        <dbReference type="SAM" id="MobiDB-lite"/>
    </source>
</evidence>
<accession>A0A5N3X0Z1</accession>
<dbReference type="Pfam" id="PF10210">
    <property type="entry name" value="MRP-S32"/>
    <property type="match status" value="1"/>
</dbReference>
<dbReference type="GO" id="GO:0005762">
    <property type="term" value="C:mitochondrial large ribosomal subunit"/>
    <property type="evidence" value="ECO:0007669"/>
    <property type="project" value="TreeGrafter"/>
</dbReference>
<keyword evidence="4" id="KW-0689">Ribosomal protein</keyword>
<evidence type="ECO:0000256" key="5">
    <source>
        <dbReference type="ARBA" id="ARBA00023128"/>
    </source>
</evidence>
<comment type="subcellular location">
    <subcellularLocation>
        <location evidence="1">Mitochondrion</location>
    </subcellularLocation>
</comment>
<proteinExistence type="inferred from homology"/>
<feature type="compositionally biased region" description="Basic and acidic residues" evidence="8">
    <location>
        <begin position="125"/>
        <end position="139"/>
    </location>
</feature>
<dbReference type="EMBL" id="VCEB01000019">
    <property type="protein sequence ID" value="KAB0367531.1"/>
    <property type="molecule type" value="Genomic_DNA"/>
</dbReference>
<dbReference type="PANTHER" id="PTHR13450:SF4">
    <property type="entry name" value="LARGE RIBOSOMAL SUBUNIT PROTEIN ML42"/>
    <property type="match status" value="1"/>
</dbReference>
<evidence type="ECO:0000256" key="3">
    <source>
        <dbReference type="ARBA" id="ARBA00022946"/>
    </source>
</evidence>
<protein>
    <recommendedName>
        <fullName evidence="7">Large ribosomal subunit protein mL42</fullName>
    </recommendedName>
</protein>
<keyword evidence="6" id="KW-0687">Ribonucleoprotein</keyword>
<evidence type="ECO:0000256" key="7">
    <source>
        <dbReference type="ARBA" id="ARBA00035189"/>
    </source>
</evidence>
<feature type="region of interest" description="Disordered" evidence="8">
    <location>
        <begin position="44"/>
        <end position="99"/>
    </location>
</feature>
<dbReference type="InterPro" id="IPR019346">
    <property type="entry name" value="Ribosomal_mL42"/>
</dbReference>
<comment type="similarity">
    <text evidence="2">Belongs to the mitochondrion-specific ribosomal protein mL42 family.</text>
</comment>
<dbReference type="AlphaFoldDB" id="A0A5N3X0Z1"/>
<keyword evidence="3" id="KW-0809">Transit peptide</keyword>
<evidence type="ECO:0000256" key="4">
    <source>
        <dbReference type="ARBA" id="ARBA00022980"/>
    </source>
</evidence>
<gene>
    <name evidence="9" type="ORF">FD755_020855</name>
</gene>
<feature type="region of interest" description="Disordered" evidence="8">
    <location>
        <begin position="113"/>
        <end position="152"/>
    </location>
</feature>
<organism evidence="9 10">
    <name type="scientific">Muntiacus reevesi</name>
    <name type="common">Reeves' muntjac</name>
    <name type="synonym">Cervus reevesi</name>
    <dbReference type="NCBI Taxonomy" id="9886"/>
    <lineage>
        <taxon>Eukaryota</taxon>
        <taxon>Metazoa</taxon>
        <taxon>Chordata</taxon>
        <taxon>Craniata</taxon>
        <taxon>Vertebrata</taxon>
        <taxon>Euteleostomi</taxon>
        <taxon>Mammalia</taxon>
        <taxon>Eutheria</taxon>
        <taxon>Laurasiatheria</taxon>
        <taxon>Artiodactyla</taxon>
        <taxon>Ruminantia</taxon>
        <taxon>Pecora</taxon>
        <taxon>Cervidae</taxon>
        <taxon>Muntiacinae</taxon>
        <taxon>Muntiacus</taxon>
    </lineage>
</organism>
<evidence type="ECO:0000313" key="10">
    <source>
        <dbReference type="Proteomes" id="UP000326062"/>
    </source>
</evidence>
<evidence type="ECO:0000313" key="9">
    <source>
        <dbReference type="EMBL" id="KAB0367531.1"/>
    </source>
</evidence>
<keyword evidence="5" id="KW-0496">Mitochondrion</keyword>
<feature type="compositionally biased region" description="Basic and acidic residues" evidence="8">
    <location>
        <begin position="70"/>
        <end position="93"/>
    </location>
</feature>
<dbReference type="Proteomes" id="UP000326062">
    <property type="component" value="Chromosome 17"/>
</dbReference>
<keyword evidence="10" id="KW-1185">Reference proteome</keyword>
<name>A0A5N3X0Z1_MUNRE</name>
<evidence type="ECO:0000256" key="1">
    <source>
        <dbReference type="ARBA" id="ARBA00004173"/>
    </source>
</evidence>
<reference evidence="9 10" key="1">
    <citation type="submission" date="2019-06" db="EMBL/GenBank/DDBJ databases">
        <title>Discovery of a novel chromosome fission-fusion reversal in muntjac.</title>
        <authorList>
            <person name="Mudd A.B."/>
            <person name="Bredeson J.V."/>
            <person name="Baum R."/>
            <person name="Hockemeyer D."/>
            <person name="Rokhsar D.S."/>
        </authorList>
    </citation>
    <scope>NUCLEOTIDE SEQUENCE [LARGE SCALE GENOMIC DNA]</scope>
    <source>
        <strain evidence="9">UCam_UCB_Mr</strain>
        <tissue evidence="9">Fibroblast cell line</tissue>
    </source>
</reference>
<evidence type="ECO:0000256" key="2">
    <source>
        <dbReference type="ARBA" id="ARBA00005556"/>
    </source>
</evidence>